<feature type="transmembrane region" description="Helical" evidence="7">
    <location>
        <begin position="414"/>
        <end position="436"/>
    </location>
</feature>
<dbReference type="CDD" id="cd06261">
    <property type="entry name" value="TM_PBP2"/>
    <property type="match status" value="1"/>
</dbReference>
<feature type="transmembrane region" description="Helical" evidence="7">
    <location>
        <begin position="111"/>
        <end position="129"/>
    </location>
</feature>
<keyword evidence="2 7" id="KW-0813">Transport</keyword>
<organism evidence="10 11">
    <name type="scientific">Microbacterium soli</name>
    <dbReference type="NCBI Taxonomy" id="446075"/>
    <lineage>
        <taxon>Bacteria</taxon>
        <taxon>Bacillati</taxon>
        <taxon>Actinomycetota</taxon>
        <taxon>Actinomycetes</taxon>
        <taxon>Micrococcales</taxon>
        <taxon>Microbacteriaceae</taxon>
        <taxon>Microbacterium</taxon>
    </lineage>
</organism>
<comment type="caution">
    <text evidence="10">The sequence shown here is derived from an EMBL/GenBank/DDBJ whole genome shotgun (WGS) entry which is preliminary data.</text>
</comment>
<proteinExistence type="inferred from homology"/>
<dbReference type="PANTHER" id="PTHR30193:SF18">
    <property type="entry name" value="OSMOPROTECTIVE COMPOUNDS UPTAKE PERMEASE PROTEIN GGTC"/>
    <property type="match status" value="1"/>
</dbReference>
<evidence type="ECO:0000256" key="7">
    <source>
        <dbReference type="RuleBase" id="RU363032"/>
    </source>
</evidence>
<dbReference type="SUPFAM" id="SSF161098">
    <property type="entry name" value="MetI-like"/>
    <property type="match status" value="1"/>
</dbReference>
<evidence type="ECO:0000256" key="4">
    <source>
        <dbReference type="ARBA" id="ARBA00022692"/>
    </source>
</evidence>
<gene>
    <name evidence="10" type="ORF">GCM10022383_18880</name>
</gene>
<feature type="transmembrane region" description="Helical" evidence="7">
    <location>
        <begin position="79"/>
        <end position="99"/>
    </location>
</feature>
<sequence>MSQVIIDETETSEPPQTTHGADPKGRAITRTLVVVGFALIAALFFLLIFSAPAEDPARIALGPVSLNTFFMWLGDLHPLIQIPIILIAFGAVVAAILVLIEYAPRPGRGYFILRLVACLAVPVLAFMMLRPYSNAVLYVVGIALLSGALLFFADYRSRQGAGYLFQLILFLAPAAIMLLIGLIYPAIATFFKSFFDKTGTDFVGLENYIWVFTNPVGTWSVINTLIWALVAPTLSVAFGLAYAVFIDRARGEKVLKVLVFMPVAISFVGAGIIWKFMYDYRQGEQLGLLNAIVTLFGGDPVSWLAVKPLVNTVMLLIVFIWTQTGFAMVILSASIKAVPVEQMEAAELDGTNAWQRFWNVTVPGIRSSLIVVLTTIAIMSLKVYDIVAVMTGGRDDTTVLGFEMVNQQQRFQSYGHSSALAVVLFLFVLPLIIYNARSLSKQREIR</sequence>
<evidence type="ECO:0000256" key="8">
    <source>
        <dbReference type="SAM" id="MobiDB-lite"/>
    </source>
</evidence>
<evidence type="ECO:0000313" key="11">
    <source>
        <dbReference type="Proteomes" id="UP001501591"/>
    </source>
</evidence>
<dbReference type="RefSeq" id="WP_344819309.1">
    <property type="nucleotide sequence ID" value="NZ_BAABCP010000001.1"/>
</dbReference>
<comment type="similarity">
    <text evidence="7">Belongs to the binding-protein-dependent transport system permease family.</text>
</comment>
<comment type="subcellular location">
    <subcellularLocation>
        <location evidence="1 7">Cell membrane</location>
        <topology evidence="1 7">Multi-pass membrane protein</topology>
    </subcellularLocation>
</comment>
<evidence type="ECO:0000259" key="9">
    <source>
        <dbReference type="PROSITE" id="PS50928"/>
    </source>
</evidence>
<evidence type="ECO:0000313" key="10">
    <source>
        <dbReference type="EMBL" id="GAA3941333.1"/>
    </source>
</evidence>
<protein>
    <recommendedName>
        <fullName evidence="9">ABC transmembrane type-1 domain-containing protein</fullName>
    </recommendedName>
</protein>
<keyword evidence="4 7" id="KW-0812">Transmembrane</keyword>
<dbReference type="InterPro" id="IPR000515">
    <property type="entry name" value="MetI-like"/>
</dbReference>
<feature type="transmembrane region" description="Helical" evidence="7">
    <location>
        <begin position="135"/>
        <end position="155"/>
    </location>
</feature>
<feature type="domain" description="ABC transmembrane type-1" evidence="9">
    <location>
        <begin position="221"/>
        <end position="435"/>
    </location>
</feature>
<feature type="transmembrane region" description="Helical" evidence="7">
    <location>
        <begin position="32"/>
        <end position="51"/>
    </location>
</feature>
<feature type="transmembrane region" description="Helical" evidence="7">
    <location>
        <begin position="313"/>
        <end position="335"/>
    </location>
</feature>
<name>A0ABP7NAM0_9MICO</name>
<reference evidence="11" key="1">
    <citation type="journal article" date="2019" name="Int. J. Syst. Evol. Microbiol.">
        <title>The Global Catalogue of Microorganisms (GCM) 10K type strain sequencing project: providing services to taxonomists for standard genome sequencing and annotation.</title>
        <authorList>
            <consortium name="The Broad Institute Genomics Platform"/>
            <consortium name="The Broad Institute Genome Sequencing Center for Infectious Disease"/>
            <person name="Wu L."/>
            <person name="Ma J."/>
        </authorList>
    </citation>
    <scope>NUCLEOTIDE SEQUENCE [LARGE SCALE GENOMIC DNA]</scope>
    <source>
        <strain evidence="11">JCM 17024</strain>
    </source>
</reference>
<accession>A0ABP7NAM0</accession>
<feature type="region of interest" description="Disordered" evidence="8">
    <location>
        <begin position="1"/>
        <end position="23"/>
    </location>
</feature>
<dbReference type="PANTHER" id="PTHR30193">
    <property type="entry name" value="ABC TRANSPORTER PERMEASE PROTEIN"/>
    <property type="match status" value="1"/>
</dbReference>
<keyword evidence="3" id="KW-1003">Cell membrane</keyword>
<feature type="transmembrane region" description="Helical" evidence="7">
    <location>
        <begin position="225"/>
        <end position="245"/>
    </location>
</feature>
<dbReference type="PROSITE" id="PS50928">
    <property type="entry name" value="ABC_TM1"/>
    <property type="match status" value="1"/>
</dbReference>
<dbReference type="Gene3D" id="1.10.3720.10">
    <property type="entry name" value="MetI-like"/>
    <property type="match status" value="1"/>
</dbReference>
<keyword evidence="5 7" id="KW-1133">Transmembrane helix</keyword>
<keyword evidence="11" id="KW-1185">Reference proteome</keyword>
<evidence type="ECO:0000256" key="2">
    <source>
        <dbReference type="ARBA" id="ARBA00022448"/>
    </source>
</evidence>
<dbReference type="Pfam" id="PF00528">
    <property type="entry name" value="BPD_transp_1"/>
    <property type="match status" value="1"/>
</dbReference>
<dbReference type="Proteomes" id="UP001501591">
    <property type="component" value="Unassembled WGS sequence"/>
</dbReference>
<feature type="transmembrane region" description="Helical" evidence="7">
    <location>
        <begin position="257"/>
        <end position="274"/>
    </location>
</feature>
<evidence type="ECO:0000256" key="6">
    <source>
        <dbReference type="ARBA" id="ARBA00023136"/>
    </source>
</evidence>
<dbReference type="InterPro" id="IPR051393">
    <property type="entry name" value="ABC_transporter_permease"/>
</dbReference>
<evidence type="ECO:0000256" key="1">
    <source>
        <dbReference type="ARBA" id="ARBA00004651"/>
    </source>
</evidence>
<dbReference type="EMBL" id="BAABCP010000001">
    <property type="protein sequence ID" value="GAA3941333.1"/>
    <property type="molecule type" value="Genomic_DNA"/>
</dbReference>
<dbReference type="InterPro" id="IPR035906">
    <property type="entry name" value="MetI-like_sf"/>
</dbReference>
<feature type="transmembrane region" description="Helical" evidence="7">
    <location>
        <begin position="167"/>
        <end position="187"/>
    </location>
</feature>
<evidence type="ECO:0000256" key="5">
    <source>
        <dbReference type="ARBA" id="ARBA00022989"/>
    </source>
</evidence>
<keyword evidence="6 7" id="KW-0472">Membrane</keyword>
<evidence type="ECO:0000256" key="3">
    <source>
        <dbReference type="ARBA" id="ARBA00022475"/>
    </source>
</evidence>